<keyword evidence="1" id="KW-0175">Coiled coil</keyword>
<dbReference type="Pfam" id="PF14319">
    <property type="entry name" value="Zn_Tnp_IS91"/>
    <property type="match status" value="1"/>
</dbReference>
<keyword evidence="5" id="KW-1185">Reference proteome</keyword>
<dbReference type="PANTHER" id="PTHR37023:SF1">
    <property type="entry name" value="ISSOD25 TRANSPOSASE TNPA_ISSOD25"/>
    <property type="match status" value="1"/>
</dbReference>
<evidence type="ECO:0000313" key="4">
    <source>
        <dbReference type="EMBL" id="QIK51466.1"/>
    </source>
</evidence>
<feature type="domain" description="Transposase zinc-binding" evidence="3">
    <location>
        <begin position="14"/>
        <end position="103"/>
    </location>
</feature>
<organism evidence="4 5">
    <name type="scientific">Jeotgalibaca porci</name>
    <dbReference type="NCBI Taxonomy" id="1868793"/>
    <lineage>
        <taxon>Bacteria</taxon>
        <taxon>Bacillati</taxon>
        <taxon>Bacillota</taxon>
        <taxon>Bacilli</taxon>
        <taxon>Lactobacillales</taxon>
        <taxon>Carnobacteriaceae</taxon>
        <taxon>Jeotgalibaca</taxon>
    </lineage>
</organism>
<dbReference type="Proteomes" id="UP000501830">
    <property type="component" value="Chromosome"/>
</dbReference>
<dbReference type="GeneID" id="94552623"/>
<dbReference type="RefSeq" id="WP_166062522.1">
    <property type="nucleotide sequence ID" value="NZ_CP049889.1"/>
</dbReference>
<dbReference type="GO" id="GO:0004803">
    <property type="term" value="F:transposase activity"/>
    <property type="evidence" value="ECO:0007669"/>
    <property type="project" value="InterPro"/>
</dbReference>
<gene>
    <name evidence="4" type="ORF">G7058_04980</name>
</gene>
<sequence>MKKNILHAIFFDKEDHWDSLVKMYGKRIRPVALAEVEKFRYCGDIKKGFRLFVCEGCHDVKHVPIRCKGKFCPTCAVGESQRWSEMVSEDMYHTIHRHIVFTIDEGLRKLFLLHRKELLKGLMDEAANVVQMYFRKKRITPGIIAGLHTFGSQLEFNPHVHMIVTMGGLSDGGEWQNYDYIPYKLLRVHWQNAVLKLLRRTLTPEEKKEAQPLLQKAYTKNAEGFYVNAPKRSRTNVKALLQYISRYMKRGPIALKRIIYYDGDTVLFRYHDKRTNKEAVKIMVGKEFILSLIRHIPDKDFKTIRHYGLYSRRIKTVVQKIVRHLQEKMEKLLISARKMTQPKKWRERITETFGVDPLKCPHCGNFYEFKGTVVSKNGHLAILYANDRDARRYLREEIERIESEKHQHQQEKAQAEVFENLRFDWEELRQRSLKRERDLYLSSM</sequence>
<dbReference type="InterPro" id="IPR026889">
    <property type="entry name" value="Zn_Tnp"/>
</dbReference>
<evidence type="ECO:0000259" key="3">
    <source>
        <dbReference type="Pfam" id="PF14319"/>
    </source>
</evidence>
<accession>A0A6G7WGU8</accession>
<evidence type="ECO:0000313" key="5">
    <source>
        <dbReference type="Proteomes" id="UP000501830"/>
    </source>
</evidence>
<evidence type="ECO:0000256" key="1">
    <source>
        <dbReference type="SAM" id="Coils"/>
    </source>
</evidence>
<dbReference type="PANTHER" id="PTHR37023">
    <property type="entry name" value="TRANSPOSASE"/>
    <property type="match status" value="1"/>
</dbReference>
<dbReference type="KEGG" id="jpo:G7058_04980"/>
<protein>
    <submittedName>
        <fullName evidence="4">Transposase</fullName>
    </submittedName>
</protein>
<dbReference type="GO" id="GO:0006313">
    <property type="term" value="P:DNA transposition"/>
    <property type="evidence" value="ECO:0007669"/>
    <property type="project" value="InterPro"/>
</dbReference>
<name>A0A6G7WGU8_9LACT</name>
<proteinExistence type="predicted"/>
<reference evidence="4 5" key="1">
    <citation type="journal article" date="2017" name="Int. J. Syst. Evol. Microbiol.">
        <title>Jeotgalibaca porci sp. nov. and Jeotgalibaca arthritidis sp. nov., isolated from pigs, and emended description of the genus Jeotgalibaca.</title>
        <authorList>
            <person name="Zamora L."/>
            <person name="Perez-Sancho M."/>
            <person name="Dominguez L."/>
            <person name="Fernandez-Garayzabal J.F."/>
            <person name="Vela A.I."/>
        </authorList>
    </citation>
    <scope>NUCLEOTIDE SEQUENCE [LARGE SCALE GENOMIC DNA]</scope>
    <source>
        <strain evidence="4 5">CCUG 69148</strain>
    </source>
</reference>
<feature type="coiled-coil region" evidence="1">
    <location>
        <begin position="391"/>
        <end position="418"/>
    </location>
</feature>
<dbReference type="Pfam" id="PF04986">
    <property type="entry name" value="Y2_Tnp"/>
    <property type="match status" value="1"/>
</dbReference>
<evidence type="ECO:0000259" key="2">
    <source>
        <dbReference type="Pfam" id="PF04986"/>
    </source>
</evidence>
<feature type="domain" description="Transposase IS801/IS1294" evidence="2">
    <location>
        <begin position="142"/>
        <end position="312"/>
    </location>
</feature>
<dbReference type="GO" id="GO:0003677">
    <property type="term" value="F:DNA binding"/>
    <property type="evidence" value="ECO:0007669"/>
    <property type="project" value="InterPro"/>
</dbReference>
<dbReference type="AlphaFoldDB" id="A0A6G7WGU8"/>
<dbReference type="EMBL" id="CP049889">
    <property type="protein sequence ID" value="QIK51466.1"/>
    <property type="molecule type" value="Genomic_DNA"/>
</dbReference>
<dbReference type="InterPro" id="IPR007069">
    <property type="entry name" value="Transposase_32"/>
</dbReference>